<feature type="transmembrane region" description="Helical" evidence="2">
    <location>
        <begin position="136"/>
        <end position="154"/>
    </location>
</feature>
<evidence type="ECO:0000256" key="1">
    <source>
        <dbReference type="SAM" id="MobiDB-lite"/>
    </source>
</evidence>
<evidence type="ECO:0000313" key="5">
    <source>
        <dbReference type="Proteomes" id="UP000199004"/>
    </source>
</evidence>
<gene>
    <name evidence="4" type="ORF">SAMN05192576_1019</name>
</gene>
<feature type="domain" description="DUF1707" evidence="3">
    <location>
        <begin position="24"/>
        <end position="75"/>
    </location>
</feature>
<dbReference type="InterPro" id="IPR012551">
    <property type="entry name" value="DUF1707_SHOCT-like"/>
</dbReference>
<dbReference type="RefSeq" id="WP_245715124.1">
    <property type="nucleotide sequence ID" value="NZ_BKAE01000002.1"/>
</dbReference>
<evidence type="ECO:0000256" key="2">
    <source>
        <dbReference type="SAM" id="Phobius"/>
    </source>
</evidence>
<keyword evidence="2" id="KW-1133">Transmembrane helix</keyword>
<accession>A0A1G9WDL8</accession>
<dbReference type="EMBL" id="FNIC01000001">
    <property type="protein sequence ID" value="SDM82341.1"/>
    <property type="molecule type" value="Genomic_DNA"/>
</dbReference>
<dbReference type="Pfam" id="PF08044">
    <property type="entry name" value="DUF1707"/>
    <property type="match status" value="1"/>
</dbReference>
<proteinExistence type="predicted"/>
<feature type="region of interest" description="Disordered" evidence="1">
    <location>
        <begin position="171"/>
        <end position="195"/>
    </location>
</feature>
<evidence type="ECO:0000313" key="4">
    <source>
        <dbReference type="EMBL" id="SDM82341.1"/>
    </source>
</evidence>
<protein>
    <recommendedName>
        <fullName evidence="3">DUF1707 domain-containing protein</fullName>
    </recommendedName>
</protein>
<dbReference type="STRING" id="1005944.SAMN05192576_1019"/>
<keyword evidence="2" id="KW-0812">Transmembrane</keyword>
<keyword evidence="2" id="KW-0472">Membrane</keyword>
<reference evidence="4 5" key="1">
    <citation type="submission" date="2016-10" db="EMBL/GenBank/DDBJ databases">
        <authorList>
            <person name="de Groot N.N."/>
        </authorList>
    </citation>
    <scope>NUCLEOTIDE SEQUENCE [LARGE SCALE GENOMIC DNA]</scope>
    <source>
        <strain evidence="4 5">CGMCC 1.11147</strain>
    </source>
</reference>
<dbReference type="Proteomes" id="UP000199004">
    <property type="component" value="Unassembled WGS sequence"/>
</dbReference>
<feature type="transmembrane region" description="Helical" evidence="2">
    <location>
        <begin position="112"/>
        <end position="130"/>
    </location>
</feature>
<dbReference type="AlphaFoldDB" id="A0A1G9WDL8"/>
<organism evidence="4 5">
    <name type="scientific">Nocardioides szechwanensis</name>
    <dbReference type="NCBI Taxonomy" id="1005944"/>
    <lineage>
        <taxon>Bacteria</taxon>
        <taxon>Bacillati</taxon>
        <taxon>Actinomycetota</taxon>
        <taxon>Actinomycetes</taxon>
        <taxon>Propionibacteriales</taxon>
        <taxon>Nocardioidaceae</taxon>
        <taxon>Nocardioides</taxon>
    </lineage>
</organism>
<evidence type="ECO:0000259" key="3">
    <source>
        <dbReference type="Pfam" id="PF08044"/>
    </source>
</evidence>
<name>A0A1G9WDL8_9ACTN</name>
<sequence>MELSGEDLWGAFALDPRDPANGGLRASDQDREVVRGLLATAYADGRLDREEFDERSDRVAAARLLGDVPAIVDDLVPVTPATGRSLSCVPLADRADVAARAQRRYESDRREALLGFLGPSLICVVVWAVVMYGGFFWPGFVIAGTGINLIRTLVRRQDIVEGHVRRLEKKQAKQVRQLEGQPEAKPPTDDAEDPT</sequence>
<keyword evidence="5" id="KW-1185">Reference proteome</keyword>